<dbReference type="InterPro" id="IPR048538">
    <property type="entry name" value="Rrn7_cyclin_C"/>
</dbReference>
<feature type="compositionally biased region" description="Acidic residues" evidence="10">
    <location>
        <begin position="150"/>
        <end position="165"/>
    </location>
</feature>
<dbReference type="GO" id="GO:0070860">
    <property type="term" value="C:RNA polymerase I core factor complex"/>
    <property type="evidence" value="ECO:0007669"/>
    <property type="project" value="InterPro"/>
</dbReference>
<dbReference type="InterPro" id="IPR033599">
    <property type="entry name" value="TAF1B/Rrn7"/>
</dbReference>
<protein>
    <recommendedName>
        <fullName evidence="15">RRN7-type domain-containing protein</fullName>
    </recommendedName>
</protein>
<evidence type="ECO:0000256" key="6">
    <source>
        <dbReference type="ARBA" id="ARBA00023015"/>
    </source>
</evidence>
<evidence type="ECO:0000256" key="9">
    <source>
        <dbReference type="ARBA" id="ARBA00023242"/>
    </source>
</evidence>
<dbReference type="PANTHER" id="PTHR31576:SF2">
    <property type="entry name" value="TATA BOX-BINDING PROTEIN-ASSOCIATED FACTOR RNA POLYMERASE I SUBUNIT B"/>
    <property type="match status" value="1"/>
</dbReference>
<keyword evidence="9" id="KW-0539">Nucleus</keyword>
<evidence type="ECO:0000256" key="7">
    <source>
        <dbReference type="ARBA" id="ARBA00023125"/>
    </source>
</evidence>
<keyword evidence="8" id="KW-0804">Transcription</keyword>
<dbReference type="Pfam" id="PF20645">
    <property type="entry name" value="Rrn7_cyclin_C"/>
    <property type="match status" value="1"/>
</dbReference>
<dbReference type="STRING" id="91626.A0A0C9MNN1"/>
<keyword evidence="6" id="KW-0805">Transcription regulation</keyword>
<comment type="similarity">
    <text evidence="2">Belongs to the RRN7/TAF1B family.</text>
</comment>
<evidence type="ECO:0000256" key="5">
    <source>
        <dbReference type="ARBA" id="ARBA00022833"/>
    </source>
</evidence>
<dbReference type="PANTHER" id="PTHR31576">
    <property type="entry name" value="TATA BOX-BINDING PROTEIN-ASSOCIATED FACTOR RNA POLYMERASE I SUBUNIT B"/>
    <property type="match status" value="1"/>
</dbReference>
<evidence type="ECO:0000313" key="14">
    <source>
        <dbReference type="Proteomes" id="UP000053815"/>
    </source>
</evidence>
<sequence>MKRECPTCRTTKFKKSSDGGLVCKYGHKILGIQVEEQEGEYEGFNGRERKRVKTLHDNMQRRNPVKERSDFLLICQYTLQVLTRCMVQELDFPPEIEPVAREFWLLYLADSRQEIMEAYIFEANEKEAQNSRYPPKLDILERMQEEEKELDYLEDSSSSEEDDEGYEHGQARPTKRRPGVNRVKWPKLAYQHTLVFIYIACVYLNYPIVFNDLVRWSVTGQIPYLKMQEKIPMDTLASLHLSITNPMTRAPSVLYLNKYSHRYLKGFEMNCNIVFPELNIPLYLDRFCCQFFLPVEGYYFANYIFETRRQFKYINTSPLQIARGMHVTTMLMASVIVAVKLIYGVDDRTTDLDFVSQFDTSTTKQTWYHQIEKNMARWKSLQDDQNDLKNMIRYLQETSVASKATAHLRDKHNVLLNILNRESTGRLNQANAASVKADPLLDANDLVIPAEANQDEKPLIEQGEFFYSRKAGFAPKNYLNIVSLASMILGQPTSIIESTVELLDSTVMRHNQTNCIRPKKYKEHYITE</sequence>
<dbReference type="GO" id="GO:0042790">
    <property type="term" value="P:nucleolar large rRNA transcription by RNA polymerase I"/>
    <property type="evidence" value="ECO:0007669"/>
    <property type="project" value="TreeGrafter"/>
</dbReference>
<evidence type="ECO:0000259" key="12">
    <source>
        <dbReference type="Pfam" id="PF20645"/>
    </source>
</evidence>
<evidence type="ECO:0000256" key="4">
    <source>
        <dbReference type="ARBA" id="ARBA00022771"/>
    </source>
</evidence>
<evidence type="ECO:0000313" key="13">
    <source>
        <dbReference type="EMBL" id="GAN04842.1"/>
    </source>
</evidence>
<reference evidence="13" key="1">
    <citation type="submission" date="2014-09" db="EMBL/GenBank/DDBJ databases">
        <title>Draft genome sequence of an oleaginous Mucoromycotina fungus Mucor ambiguus NBRC6742.</title>
        <authorList>
            <person name="Takeda I."/>
            <person name="Yamane N."/>
            <person name="Morita T."/>
            <person name="Tamano K."/>
            <person name="Machida M."/>
            <person name="Baker S."/>
            <person name="Koike H."/>
        </authorList>
    </citation>
    <scope>NUCLEOTIDE SEQUENCE</scope>
    <source>
        <strain evidence="13">NBRC 6742</strain>
    </source>
</reference>
<keyword evidence="14" id="KW-1185">Reference proteome</keyword>
<evidence type="ECO:0000256" key="10">
    <source>
        <dbReference type="SAM" id="MobiDB-lite"/>
    </source>
</evidence>
<name>A0A0C9MNN1_9FUNG</name>
<keyword evidence="7" id="KW-0238">DNA-binding</keyword>
<dbReference type="AlphaFoldDB" id="A0A0C9MNN1"/>
<keyword evidence="5" id="KW-0862">Zinc</keyword>
<organism evidence="13">
    <name type="scientific">Mucor ambiguus</name>
    <dbReference type="NCBI Taxonomy" id="91626"/>
    <lineage>
        <taxon>Eukaryota</taxon>
        <taxon>Fungi</taxon>
        <taxon>Fungi incertae sedis</taxon>
        <taxon>Mucoromycota</taxon>
        <taxon>Mucoromycotina</taxon>
        <taxon>Mucoromycetes</taxon>
        <taxon>Mucorales</taxon>
        <taxon>Mucorineae</taxon>
        <taxon>Mucoraceae</taxon>
        <taxon>Mucor</taxon>
    </lineage>
</organism>
<comment type="subcellular location">
    <subcellularLocation>
        <location evidence="1">Nucleus</location>
        <location evidence="1">Nucleolus</location>
    </subcellularLocation>
</comment>
<accession>A0A0C9MNN1</accession>
<feature type="domain" description="Rrn7/TAF1B N-terminal cyclin" evidence="11">
    <location>
        <begin position="76"/>
        <end position="232"/>
    </location>
</feature>
<evidence type="ECO:0000256" key="8">
    <source>
        <dbReference type="ARBA" id="ARBA00023163"/>
    </source>
</evidence>
<evidence type="ECO:0000256" key="1">
    <source>
        <dbReference type="ARBA" id="ARBA00004604"/>
    </source>
</evidence>
<feature type="region of interest" description="Disordered" evidence="10">
    <location>
        <begin position="150"/>
        <end position="178"/>
    </location>
</feature>
<evidence type="ECO:0000256" key="3">
    <source>
        <dbReference type="ARBA" id="ARBA00022723"/>
    </source>
</evidence>
<dbReference type="GO" id="GO:0001164">
    <property type="term" value="F:RNA polymerase I core promoter sequence-specific DNA binding"/>
    <property type="evidence" value="ECO:0007669"/>
    <property type="project" value="InterPro"/>
</dbReference>
<evidence type="ECO:0000259" key="11">
    <source>
        <dbReference type="Pfam" id="PF20644"/>
    </source>
</evidence>
<gene>
    <name evidence="13" type="ORF">MAM1_0075d04307</name>
</gene>
<evidence type="ECO:0000256" key="2">
    <source>
        <dbReference type="ARBA" id="ARBA00006899"/>
    </source>
</evidence>
<keyword evidence="4" id="KW-0863">Zinc-finger</keyword>
<keyword evidence="3" id="KW-0479">Metal-binding</keyword>
<dbReference type="Proteomes" id="UP000053815">
    <property type="component" value="Unassembled WGS sequence"/>
</dbReference>
<dbReference type="InterPro" id="IPR048540">
    <property type="entry name" value="Rrn7_cyclin_N"/>
</dbReference>
<evidence type="ECO:0008006" key="15">
    <source>
        <dbReference type="Google" id="ProtNLM"/>
    </source>
</evidence>
<dbReference type="GO" id="GO:0008270">
    <property type="term" value="F:zinc ion binding"/>
    <property type="evidence" value="ECO:0007669"/>
    <property type="project" value="UniProtKB-KW"/>
</dbReference>
<dbReference type="Pfam" id="PF20644">
    <property type="entry name" value="Rrn7_cyclin_N"/>
    <property type="match status" value="1"/>
</dbReference>
<proteinExistence type="inferred from homology"/>
<feature type="domain" description="Rrn7/TAF1B C-terminal cyclin" evidence="12">
    <location>
        <begin position="262"/>
        <end position="388"/>
    </location>
</feature>
<dbReference type="OrthoDB" id="428577at2759"/>
<dbReference type="EMBL" id="DF836364">
    <property type="protein sequence ID" value="GAN04842.1"/>
    <property type="molecule type" value="Genomic_DNA"/>
</dbReference>